<organism evidence="2 3">
    <name type="scientific">Cellulomonas terrae</name>
    <dbReference type="NCBI Taxonomy" id="311234"/>
    <lineage>
        <taxon>Bacteria</taxon>
        <taxon>Bacillati</taxon>
        <taxon>Actinomycetota</taxon>
        <taxon>Actinomycetes</taxon>
        <taxon>Micrococcales</taxon>
        <taxon>Cellulomonadaceae</taxon>
        <taxon>Cellulomonas</taxon>
    </lineage>
</organism>
<evidence type="ECO:0000313" key="2">
    <source>
        <dbReference type="EMBL" id="GEL98107.1"/>
    </source>
</evidence>
<feature type="transmembrane region" description="Helical" evidence="1">
    <location>
        <begin position="113"/>
        <end position="132"/>
    </location>
</feature>
<evidence type="ECO:0000313" key="3">
    <source>
        <dbReference type="Proteomes" id="UP000321049"/>
    </source>
</evidence>
<protein>
    <submittedName>
        <fullName evidence="2">Uncharacterized protein</fullName>
    </submittedName>
</protein>
<feature type="transmembrane region" description="Helical" evidence="1">
    <location>
        <begin position="90"/>
        <end position="107"/>
    </location>
</feature>
<dbReference type="EMBL" id="BJWH01000006">
    <property type="protein sequence ID" value="GEL98107.1"/>
    <property type="molecule type" value="Genomic_DNA"/>
</dbReference>
<feature type="transmembrane region" description="Helical" evidence="1">
    <location>
        <begin position="144"/>
        <end position="166"/>
    </location>
</feature>
<dbReference type="RefSeq" id="WP_186814782.1">
    <property type="nucleotide sequence ID" value="NZ_BJWH01000006.1"/>
</dbReference>
<proteinExistence type="predicted"/>
<dbReference type="AlphaFoldDB" id="A0A511JJC6"/>
<gene>
    <name evidence="2" type="ORF">CTE05_16540</name>
</gene>
<reference evidence="2 3" key="1">
    <citation type="submission" date="2019-07" db="EMBL/GenBank/DDBJ databases">
        <title>Whole genome shotgun sequence of Cellulomonas terrae NBRC 100819.</title>
        <authorList>
            <person name="Hosoyama A."/>
            <person name="Uohara A."/>
            <person name="Ohji S."/>
            <person name="Ichikawa N."/>
        </authorList>
    </citation>
    <scope>NUCLEOTIDE SEQUENCE [LARGE SCALE GENOMIC DNA]</scope>
    <source>
        <strain evidence="2 3">NBRC 100819</strain>
    </source>
</reference>
<name>A0A511JJC6_9CELL</name>
<keyword evidence="3" id="KW-1185">Reference proteome</keyword>
<keyword evidence="1" id="KW-1133">Transmembrane helix</keyword>
<dbReference type="Proteomes" id="UP000321049">
    <property type="component" value="Unassembled WGS sequence"/>
</dbReference>
<dbReference type="Pfam" id="PF22564">
    <property type="entry name" value="HAAS"/>
    <property type="match status" value="1"/>
</dbReference>
<keyword evidence="1" id="KW-0812">Transmembrane</keyword>
<keyword evidence="1" id="KW-0472">Membrane</keyword>
<sequence>MRTVPPLVAAYLADLDRRLSGADPAERADIVDSVREHIDVALDELEHDPTGDDVRRVLADLGTVDDVVAAWSPDTPPLPTVRRSLTDSPVGVVLVALGGLALGLVLAPVSLVLLAIPAAALVLAIVSSVGWVRRGTHWKSWRTTFVLTVPVLLVTGFVTVALTAVYSSSESVGGDPQPIVSVPSTP</sequence>
<evidence type="ECO:0000256" key="1">
    <source>
        <dbReference type="SAM" id="Phobius"/>
    </source>
</evidence>
<accession>A0A511JJC6</accession>
<comment type="caution">
    <text evidence="2">The sequence shown here is derived from an EMBL/GenBank/DDBJ whole genome shotgun (WGS) entry which is preliminary data.</text>
</comment>